<protein>
    <recommendedName>
        <fullName evidence="4">Glutamate--cysteine ligase</fullName>
    </recommendedName>
</protein>
<evidence type="ECO:0000256" key="1">
    <source>
        <dbReference type="SAM" id="MobiDB-lite"/>
    </source>
</evidence>
<evidence type="ECO:0000313" key="3">
    <source>
        <dbReference type="Proteomes" id="UP000034324"/>
    </source>
</evidence>
<dbReference type="SUPFAM" id="SSF55931">
    <property type="entry name" value="Glutamine synthetase/guanido kinase"/>
    <property type="match status" value="1"/>
</dbReference>
<dbReference type="EMBL" id="LBVC01000008">
    <property type="protein sequence ID" value="KKQ78926.1"/>
    <property type="molecule type" value="Genomic_DNA"/>
</dbReference>
<comment type="caution">
    <text evidence="2">The sequence shown here is derived from an EMBL/GenBank/DDBJ whole genome shotgun (WGS) entry which is preliminary data.</text>
</comment>
<organism evidence="2 3">
    <name type="scientific">Candidatus Daviesbacteria bacterium GW2011_GWF2_38_6</name>
    <dbReference type="NCBI Taxonomy" id="1618432"/>
    <lineage>
        <taxon>Bacteria</taxon>
        <taxon>Candidatus Daviesiibacteriota</taxon>
    </lineage>
</organism>
<dbReference type="Proteomes" id="UP000034324">
    <property type="component" value="Unassembled WGS sequence"/>
</dbReference>
<feature type="region of interest" description="Disordered" evidence="1">
    <location>
        <begin position="1"/>
        <end position="21"/>
    </location>
</feature>
<name>A0A0G0NP94_9BACT</name>
<gene>
    <name evidence="2" type="ORF">US99_C0008G0015</name>
</gene>
<dbReference type="AlphaFoldDB" id="A0A0G0NP94"/>
<dbReference type="InterPro" id="IPR014746">
    <property type="entry name" value="Gln_synth/guanido_kin_cat_dom"/>
</dbReference>
<dbReference type="Gene3D" id="3.30.590.20">
    <property type="match status" value="1"/>
</dbReference>
<sequence>MANPTFGVEIEKPVSSKTTAQSHPVSQKFFKRLKNAADKRNVKPHYHFSDNKPKVILGVVSNDLGEQGLDNGFNLLESSLNYQYSLSDLQKAVGIDLKSTQEALSSEGATITNMSIHPLCKRDMKTYRKMVAPKGIYKYIWHRGWDHTAGIDARAQNSPTTGVSVYQAVDAVSVIIAAGAAFIALFANGPFEEGKKSIYKEARLNMWNKMMGHSKVKGDLMTTKFPPHRFKNLAQYFNWMFGKDTQIYFVLARNNNSSDYKNIGDKILIPKGNLSVLEYLSKKKWVSYWFKEIDKKNPKEEMLTPSISDLEILQYTQFTGARIRFKLKNQNNFPIDDFLKACKEESNKVEDIFDEFGEYFYIEGRDPGANFPDQEILGAGEKIAKSVVISPSAIQAGLLNNLQGVS</sequence>
<evidence type="ECO:0000313" key="2">
    <source>
        <dbReference type="EMBL" id="KKQ78926.1"/>
    </source>
</evidence>
<accession>A0A0G0NP94</accession>
<dbReference type="Pfam" id="PF04107">
    <property type="entry name" value="GCS2"/>
    <property type="match status" value="1"/>
</dbReference>
<dbReference type="GO" id="GO:0004357">
    <property type="term" value="F:glutamate-cysteine ligase activity"/>
    <property type="evidence" value="ECO:0007669"/>
    <property type="project" value="InterPro"/>
</dbReference>
<reference evidence="2 3" key="1">
    <citation type="journal article" date="2015" name="Nature">
        <title>rRNA introns, odd ribosomes, and small enigmatic genomes across a large radiation of phyla.</title>
        <authorList>
            <person name="Brown C.T."/>
            <person name="Hug L.A."/>
            <person name="Thomas B.C."/>
            <person name="Sharon I."/>
            <person name="Castelle C.J."/>
            <person name="Singh A."/>
            <person name="Wilkins M.J."/>
            <person name="Williams K.H."/>
            <person name="Banfield J.F."/>
        </authorList>
    </citation>
    <scope>NUCLEOTIDE SEQUENCE [LARGE SCALE GENOMIC DNA]</scope>
</reference>
<dbReference type="InterPro" id="IPR006336">
    <property type="entry name" value="GCS2"/>
</dbReference>
<feature type="non-terminal residue" evidence="2">
    <location>
        <position position="406"/>
    </location>
</feature>
<dbReference type="GO" id="GO:0042398">
    <property type="term" value="P:modified amino acid biosynthetic process"/>
    <property type="evidence" value="ECO:0007669"/>
    <property type="project" value="InterPro"/>
</dbReference>
<proteinExistence type="predicted"/>
<evidence type="ECO:0008006" key="4">
    <source>
        <dbReference type="Google" id="ProtNLM"/>
    </source>
</evidence>